<evidence type="ECO:0000256" key="1">
    <source>
        <dbReference type="ARBA" id="ARBA00006539"/>
    </source>
</evidence>
<reference evidence="2 3" key="1">
    <citation type="submission" date="2016-01" db="EMBL/GenBank/DDBJ databases">
        <title>Draft Genome Sequences of Seven Thermophilic Sporeformers Isolated from Foods.</title>
        <authorList>
            <person name="Berendsen E.M."/>
            <person name="Wells-Bennik M.H."/>
            <person name="Krawcyk A.O."/>
            <person name="De Jong A."/>
            <person name="Holsappel S."/>
            <person name="Eijlander R.T."/>
            <person name="Kuipers O.P."/>
        </authorList>
    </citation>
    <scope>NUCLEOTIDE SEQUENCE [LARGE SCALE GENOMIC DNA]</scope>
    <source>
        <strain evidence="2 3">B4135</strain>
    </source>
</reference>
<dbReference type="STRING" id="301148.B4135_1655"/>
<proteinExistence type="inferred from homology"/>
<dbReference type="Pfam" id="PF06782">
    <property type="entry name" value="UPF0236"/>
    <property type="match status" value="1"/>
</dbReference>
<evidence type="ECO:0000313" key="2">
    <source>
        <dbReference type="EMBL" id="KYD21409.1"/>
    </source>
</evidence>
<evidence type="ECO:0000313" key="3">
    <source>
        <dbReference type="Proteomes" id="UP000075683"/>
    </source>
</evidence>
<gene>
    <name evidence="2" type="ORF">B4135_1655</name>
</gene>
<accession>A0A150MB12</accession>
<dbReference type="EMBL" id="LQYT01000019">
    <property type="protein sequence ID" value="KYD21409.1"/>
    <property type="molecule type" value="Genomic_DNA"/>
</dbReference>
<sequence length="456" mass="53236">MEKNIKGVTHMNKDITEYPNLKQIEQILWNKLQEIFSKALKSLLEDMDQQIAEERDKKRFRLLDKRKLQIASLFGEIEVKRNYYRDRETGEYVHLLDRYLDFEGTGTFSPLMEEAAIELAIQGPSYRKAARTLETLLGYRVISHETIRKHLLEVSSIPKRESVHQPVLFVEVDGLYVKHQRRRKKGKEVKIAAVHQGWEVNGERVRLKNKRHFIHDGKEPFWEAFEEFLMETFDYDPTVHKLVINGDGAAWITACREYFKDRAFFCLDRFHVEREIRNLFRNHPRYQPMIKALDAFDGQKLLTELNSQVGTLGDKAQEERLEALIRQLEQYPEALGDYRKWLEDQGIDTTGMRPMGSAEGTMSVFAKRLKNGRSWVEKGASAMFTGMVAYLDQLALKTLFGRVERWTESEEEKNLPKHFLEKVKNTVGEVTRDNLPVLKNKADTSTYKALKALSGF</sequence>
<dbReference type="InterPro" id="IPR009620">
    <property type="entry name" value="UPF0236"/>
</dbReference>
<protein>
    <recommendedName>
        <fullName evidence="4">ISLre2 family transposase</fullName>
    </recommendedName>
</protein>
<organism evidence="2 3">
    <name type="scientific">Caldibacillus debilis</name>
    <dbReference type="NCBI Taxonomy" id="301148"/>
    <lineage>
        <taxon>Bacteria</taxon>
        <taxon>Bacillati</taxon>
        <taxon>Bacillota</taxon>
        <taxon>Bacilli</taxon>
        <taxon>Bacillales</taxon>
        <taxon>Bacillaceae</taxon>
        <taxon>Caldibacillus</taxon>
    </lineage>
</organism>
<dbReference type="AlphaFoldDB" id="A0A150MB12"/>
<name>A0A150MB12_9BACI</name>
<evidence type="ECO:0008006" key="4">
    <source>
        <dbReference type="Google" id="ProtNLM"/>
    </source>
</evidence>
<dbReference type="NCBIfam" id="NF033529">
    <property type="entry name" value="transpos_ISLre2"/>
    <property type="match status" value="1"/>
</dbReference>
<dbReference type="Proteomes" id="UP000075683">
    <property type="component" value="Unassembled WGS sequence"/>
</dbReference>
<comment type="similarity">
    <text evidence="1">Belongs to the UPF0236 family.</text>
</comment>
<dbReference type="PATRIC" id="fig|301148.3.peg.1691"/>
<comment type="caution">
    <text evidence="2">The sequence shown here is derived from an EMBL/GenBank/DDBJ whole genome shotgun (WGS) entry which is preliminary data.</text>
</comment>